<dbReference type="Proteomes" id="UP000823775">
    <property type="component" value="Unassembled WGS sequence"/>
</dbReference>
<keyword evidence="3" id="KW-1185">Reference proteome</keyword>
<reference evidence="2 3" key="1">
    <citation type="journal article" date="2021" name="BMC Genomics">
        <title>Datura genome reveals duplications of psychoactive alkaloid biosynthetic genes and high mutation rate following tissue culture.</title>
        <authorList>
            <person name="Rajewski A."/>
            <person name="Carter-House D."/>
            <person name="Stajich J."/>
            <person name="Litt A."/>
        </authorList>
    </citation>
    <scope>NUCLEOTIDE SEQUENCE [LARGE SCALE GENOMIC DNA]</scope>
    <source>
        <strain evidence="2">AR-01</strain>
    </source>
</reference>
<organism evidence="2 3">
    <name type="scientific">Datura stramonium</name>
    <name type="common">Jimsonweed</name>
    <name type="synonym">Common thornapple</name>
    <dbReference type="NCBI Taxonomy" id="4076"/>
    <lineage>
        <taxon>Eukaryota</taxon>
        <taxon>Viridiplantae</taxon>
        <taxon>Streptophyta</taxon>
        <taxon>Embryophyta</taxon>
        <taxon>Tracheophyta</taxon>
        <taxon>Spermatophyta</taxon>
        <taxon>Magnoliopsida</taxon>
        <taxon>eudicotyledons</taxon>
        <taxon>Gunneridae</taxon>
        <taxon>Pentapetalae</taxon>
        <taxon>asterids</taxon>
        <taxon>lamiids</taxon>
        <taxon>Solanales</taxon>
        <taxon>Solanaceae</taxon>
        <taxon>Solanoideae</taxon>
        <taxon>Datureae</taxon>
        <taxon>Datura</taxon>
    </lineage>
</organism>
<feature type="compositionally biased region" description="Polar residues" evidence="1">
    <location>
        <begin position="60"/>
        <end position="80"/>
    </location>
</feature>
<gene>
    <name evidence="2" type="ORF">HAX54_008933</name>
</gene>
<accession>A0ABS8TEA7</accession>
<feature type="region of interest" description="Disordered" evidence="1">
    <location>
        <begin position="54"/>
        <end position="80"/>
    </location>
</feature>
<feature type="compositionally biased region" description="Basic residues" evidence="1">
    <location>
        <begin position="26"/>
        <end position="35"/>
    </location>
</feature>
<comment type="caution">
    <text evidence="2">The sequence shown here is derived from an EMBL/GenBank/DDBJ whole genome shotgun (WGS) entry which is preliminary data.</text>
</comment>
<protein>
    <submittedName>
        <fullName evidence="2">Uncharacterized protein</fullName>
    </submittedName>
</protein>
<evidence type="ECO:0000313" key="3">
    <source>
        <dbReference type="Proteomes" id="UP000823775"/>
    </source>
</evidence>
<evidence type="ECO:0000313" key="2">
    <source>
        <dbReference type="EMBL" id="MCD7469752.1"/>
    </source>
</evidence>
<dbReference type="EMBL" id="JACEIK010001479">
    <property type="protein sequence ID" value="MCD7469752.1"/>
    <property type="molecule type" value="Genomic_DNA"/>
</dbReference>
<proteinExistence type="predicted"/>
<sequence>MHIGDVAEGTSLFSSRSGGDPGSNHKNAKNSFKPRRNSDLYYDYCRMREPQVQKVHNTHEGQQVSQEVCGNDQASAADSG</sequence>
<evidence type="ECO:0000256" key="1">
    <source>
        <dbReference type="SAM" id="MobiDB-lite"/>
    </source>
</evidence>
<feature type="region of interest" description="Disordered" evidence="1">
    <location>
        <begin position="1"/>
        <end position="36"/>
    </location>
</feature>
<name>A0ABS8TEA7_DATST</name>